<organism evidence="1">
    <name type="scientific">Amphimedon queenslandica</name>
    <name type="common">Sponge</name>
    <dbReference type="NCBI Taxonomy" id="400682"/>
    <lineage>
        <taxon>Eukaryota</taxon>
        <taxon>Metazoa</taxon>
        <taxon>Porifera</taxon>
        <taxon>Demospongiae</taxon>
        <taxon>Heteroscleromorpha</taxon>
        <taxon>Haplosclerida</taxon>
        <taxon>Niphatidae</taxon>
        <taxon>Amphimedon</taxon>
    </lineage>
</organism>
<dbReference type="AlphaFoldDB" id="A0A1X7UNL4"/>
<evidence type="ECO:0000313" key="1">
    <source>
        <dbReference type="EnsemblMetazoa" id="Aqu2.1.29002_001"/>
    </source>
</evidence>
<dbReference type="EnsemblMetazoa" id="Aqu2.1.29002_001">
    <property type="protein sequence ID" value="Aqu2.1.29002_001"/>
    <property type="gene ID" value="Aqu2.1.29002"/>
</dbReference>
<accession>A0A1X7UNL4</accession>
<proteinExistence type="predicted"/>
<sequence>THSKVIIIKLEIPVYSSEGTDTSPHHIL</sequence>
<protein>
    <submittedName>
        <fullName evidence="1">Uncharacterized protein</fullName>
    </submittedName>
</protein>
<dbReference type="InParanoid" id="A0A1X7UNL4"/>
<name>A0A1X7UNL4_AMPQE</name>
<reference evidence="1" key="1">
    <citation type="submission" date="2017-05" db="UniProtKB">
        <authorList>
            <consortium name="EnsemblMetazoa"/>
        </authorList>
    </citation>
    <scope>IDENTIFICATION</scope>
</reference>